<feature type="compositionally biased region" description="Basic and acidic residues" evidence="1">
    <location>
        <begin position="120"/>
        <end position="135"/>
    </location>
</feature>
<dbReference type="OrthoDB" id="3044636at2759"/>
<organism evidence="2 3">
    <name type="scientific">Rhodocollybia butyracea</name>
    <dbReference type="NCBI Taxonomy" id="206335"/>
    <lineage>
        <taxon>Eukaryota</taxon>
        <taxon>Fungi</taxon>
        <taxon>Dikarya</taxon>
        <taxon>Basidiomycota</taxon>
        <taxon>Agaricomycotina</taxon>
        <taxon>Agaricomycetes</taxon>
        <taxon>Agaricomycetidae</taxon>
        <taxon>Agaricales</taxon>
        <taxon>Marasmiineae</taxon>
        <taxon>Omphalotaceae</taxon>
        <taxon>Rhodocollybia</taxon>
    </lineage>
</organism>
<comment type="caution">
    <text evidence="2">The sequence shown here is derived from an EMBL/GenBank/DDBJ whole genome shotgun (WGS) entry which is preliminary data.</text>
</comment>
<gene>
    <name evidence="2" type="ORF">BDP27DRAFT_1328563</name>
</gene>
<dbReference type="Proteomes" id="UP000772434">
    <property type="component" value="Unassembled WGS sequence"/>
</dbReference>
<accession>A0A9P5PKZ7</accession>
<evidence type="ECO:0000256" key="1">
    <source>
        <dbReference type="SAM" id="MobiDB-lite"/>
    </source>
</evidence>
<dbReference type="EMBL" id="JADNRY010000071">
    <property type="protein sequence ID" value="KAF9067551.1"/>
    <property type="molecule type" value="Genomic_DNA"/>
</dbReference>
<keyword evidence="3" id="KW-1185">Reference proteome</keyword>
<feature type="region of interest" description="Disordered" evidence="1">
    <location>
        <begin position="118"/>
        <end position="144"/>
    </location>
</feature>
<evidence type="ECO:0000313" key="3">
    <source>
        <dbReference type="Proteomes" id="UP000772434"/>
    </source>
</evidence>
<protein>
    <submittedName>
        <fullName evidence="2">Uncharacterized protein</fullName>
    </submittedName>
</protein>
<name>A0A9P5PKZ7_9AGAR</name>
<reference evidence="2" key="1">
    <citation type="submission" date="2020-11" db="EMBL/GenBank/DDBJ databases">
        <authorList>
            <consortium name="DOE Joint Genome Institute"/>
            <person name="Ahrendt S."/>
            <person name="Riley R."/>
            <person name="Andreopoulos W."/>
            <person name="Labutti K."/>
            <person name="Pangilinan J."/>
            <person name="Ruiz-Duenas F.J."/>
            <person name="Barrasa J.M."/>
            <person name="Sanchez-Garcia M."/>
            <person name="Camarero S."/>
            <person name="Miyauchi S."/>
            <person name="Serrano A."/>
            <person name="Linde D."/>
            <person name="Babiker R."/>
            <person name="Drula E."/>
            <person name="Ayuso-Fernandez I."/>
            <person name="Pacheco R."/>
            <person name="Padilla G."/>
            <person name="Ferreira P."/>
            <person name="Barriuso J."/>
            <person name="Kellner H."/>
            <person name="Castanera R."/>
            <person name="Alfaro M."/>
            <person name="Ramirez L."/>
            <person name="Pisabarro A.G."/>
            <person name="Kuo A."/>
            <person name="Tritt A."/>
            <person name="Lipzen A."/>
            <person name="He G."/>
            <person name="Yan M."/>
            <person name="Ng V."/>
            <person name="Cullen D."/>
            <person name="Martin F."/>
            <person name="Rosso M.-N."/>
            <person name="Henrissat B."/>
            <person name="Hibbett D."/>
            <person name="Martinez A.T."/>
            <person name="Grigoriev I.V."/>
        </authorList>
    </citation>
    <scope>NUCLEOTIDE SEQUENCE</scope>
    <source>
        <strain evidence="2">AH 40177</strain>
    </source>
</reference>
<dbReference type="AlphaFoldDB" id="A0A9P5PKZ7"/>
<proteinExistence type="predicted"/>
<sequence>MTPDEIAAVPVESKSCPACSVHSQVLAECAGCKSFVCLTKDCLAFELDEPKQCFQHSNEIYCKACLCGAVEGNSTGSPDPFLRKCPSDGCDRWMCKSNWKWCLGEPIDAVKVITTDDANSSDKEEFNDERPEQPRTKKQKLGQQPRHDRRLALCSICLEDLPPDQSWQSCDSFQGCWSNPTGSGCICPECLTEGGIECVGGHYWICYSCSEKSFPRVWPCPSCENSFCRQCKVVDRCQGCGLSQMCKDCKLENSNAEPGGADTDVELVSECTDCSDYLLCQTCSNRLTNYCGACGDRVCEECAADTCIECEKSICQRCAKGFPECSCGGAWREIRPKEG</sequence>
<evidence type="ECO:0000313" key="2">
    <source>
        <dbReference type="EMBL" id="KAF9067551.1"/>
    </source>
</evidence>